<organism evidence="7 8">
    <name type="scientific">Diversispora epigaea</name>
    <dbReference type="NCBI Taxonomy" id="1348612"/>
    <lineage>
        <taxon>Eukaryota</taxon>
        <taxon>Fungi</taxon>
        <taxon>Fungi incertae sedis</taxon>
        <taxon>Mucoromycota</taxon>
        <taxon>Glomeromycotina</taxon>
        <taxon>Glomeromycetes</taxon>
        <taxon>Diversisporales</taxon>
        <taxon>Diversisporaceae</taxon>
        <taxon>Diversispora</taxon>
    </lineage>
</organism>
<keyword evidence="3 5" id="KW-0863">Zinc-finger</keyword>
<feature type="domain" description="C2H2-type" evidence="6">
    <location>
        <begin position="52"/>
        <end position="81"/>
    </location>
</feature>
<sequence>MSESVNLMPFICKWLDTHSKPQHFETWEKLRNHVDKHDLNSCNRSSLGNPIYICPWKDCNKHQSSIVELEEHLRRHTQQRPFKCPICKGSRFSSPDKLTQHLIIKHNDNIVTDDTLYDENEELNLDKSDVYVKKEANKDEANIFIKGNVNKDEIIPINNTTKLSYRDVLIKGKANENQNTREFLRNEHENAVRDLLSKGMEAISLLPESQVEYYDLENENYDDLPDAPQEELSEAEQEDLMWEAFREAYKGSKAVEYFSKAFEMMKSGP</sequence>
<dbReference type="GO" id="GO:0005634">
    <property type="term" value="C:nucleus"/>
    <property type="evidence" value="ECO:0007669"/>
    <property type="project" value="UniProtKB-ARBA"/>
</dbReference>
<evidence type="ECO:0000259" key="6">
    <source>
        <dbReference type="PROSITE" id="PS50157"/>
    </source>
</evidence>
<dbReference type="EMBL" id="PQFF01000316">
    <property type="protein sequence ID" value="RHZ61636.1"/>
    <property type="molecule type" value="Genomic_DNA"/>
</dbReference>
<keyword evidence="4" id="KW-0862">Zinc</keyword>
<comment type="caution">
    <text evidence="7">The sequence shown here is derived from an EMBL/GenBank/DDBJ whole genome shotgun (WGS) entry which is preliminary data.</text>
</comment>
<dbReference type="GO" id="GO:0008270">
    <property type="term" value="F:zinc ion binding"/>
    <property type="evidence" value="ECO:0007669"/>
    <property type="project" value="UniProtKB-KW"/>
</dbReference>
<protein>
    <recommendedName>
        <fullName evidence="6">C2H2-type domain-containing protein</fullName>
    </recommendedName>
</protein>
<evidence type="ECO:0000313" key="7">
    <source>
        <dbReference type="EMBL" id="RHZ61636.1"/>
    </source>
</evidence>
<dbReference type="GO" id="GO:0045944">
    <property type="term" value="P:positive regulation of transcription by RNA polymerase II"/>
    <property type="evidence" value="ECO:0007669"/>
    <property type="project" value="UniProtKB-ARBA"/>
</dbReference>
<dbReference type="GO" id="GO:0000981">
    <property type="term" value="F:DNA-binding transcription factor activity, RNA polymerase II-specific"/>
    <property type="evidence" value="ECO:0007669"/>
    <property type="project" value="TreeGrafter"/>
</dbReference>
<accession>A0A397HJ96</accession>
<dbReference type="InterPro" id="IPR013087">
    <property type="entry name" value="Znf_C2H2_type"/>
</dbReference>
<evidence type="ECO:0000256" key="3">
    <source>
        <dbReference type="ARBA" id="ARBA00022771"/>
    </source>
</evidence>
<dbReference type="InterPro" id="IPR036236">
    <property type="entry name" value="Znf_C2H2_sf"/>
</dbReference>
<dbReference type="SMART" id="SM00355">
    <property type="entry name" value="ZnF_C2H2"/>
    <property type="match status" value="3"/>
</dbReference>
<dbReference type="SUPFAM" id="SSF57667">
    <property type="entry name" value="beta-beta-alpha zinc fingers"/>
    <property type="match status" value="1"/>
</dbReference>
<keyword evidence="8" id="KW-1185">Reference proteome</keyword>
<dbReference type="InterPro" id="IPR050329">
    <property type="entry name" value="GLI_C2H2-zinc-finger"/>
</dbReference>
<dbReference type="STRING" id="1348612.A0A397HJ96"/>
<reference evidence="7 8" key="1">
    <citation type="submission" date="2018-08" db="EMBL/GenBank/DDBJ databases">
        <title>Genome and evolution of the arbuscular mycorrhizal fungus Diversispora epigaea (formerly Glomus versiforme) and its bacterial endosymbionts.</title>
        <authorList>
            <person name="Sun X."/>
            <person name="Fei Z."/>
            <person name="Harrison M."/>
        </authorList>
    </citation>
    <scope>NUCLEOTIDE SEQUENCE [LARGE SCALE GENOMIC DNA]</scope>
    <source>
        <strain evidence="7 8">IT104</strain>
    </source>
</reference>
<dbReference type="OrthoDB" id="3437960at2759"/>
<evidence type="ECO:0000256" key="1">
    <source>
        <dbReference type="ARBA" id="ARBA00022723"/>
    </source>
</evidence>
<dbReference type="Proteomes" id="UP000266861">
    <property type="component" value="Unassembled WGS sequence"/>
</dbReference>
<proteinExistence type="predicted"/>
<dbReference type="PROSITE" id="PS50157">
    <property type="entry name" value="ZINC_FINGER_C2H2_2"/>
    <property type="match status" value="1"/>
</dbReference>
<evidence type="ECO:0000313" key="8">
    <source>
        <dbReference type="Proteomes" id="UP000266861"/>
    </source>
</evidence>
<name>A0A397HJ96_9GLOM</name>
<keyword evidence="2" id="KW-0677">Repeat</keyword>
<dbReference type="PANTHER" id="PTHR19818:SF139">
    <property type="entry name" value="PAIR-RULE PROTEIN ODD-PAIRED"/>
    <property type="match status" value="1"/>
</dbReference>
<evidence type="ECO:0000256" key="5">
    <source>
        <dbReference type="PROSITE-ProRule" id="PRU00042"/>
    </source>
</evidence>
<evidence type="ECO:0000256" key="4">
    <source>
        <dbReference type="ARBA" id="ARBA00022833"/>
    </source>
</evidence>
<dbReference type="GO" id="GO:0000978">
    <property type="term" value="F:RNA polymerase II cis-regulatory region sequence-specific DNA binding"/>
    <property type="evidence" value="ECO:0007669"/>
    <property type="project" value="TreeGrafter"/>
</dbReference>
<dbReference type="AlphaFoldDB" id="A0A397HJ96"/>
<keyword evidence="1" id="KW-0479">Metal-binding</keyword>
<dbReference type="PANTHER" id="PTHR19818">
    <property type="entry name" value="ZINC FINGER PROTEIN ZIC AND GLI"/>
    <property type="match status" value="1"/>
</dbReference>
<gene>
    <name evidence="7" type="ORF">Glove_346g24</name>
</gene>
<dbReference type="Gene3D" id="3.30.160.60">
    <property type="entry name" value="Classic Zinc Finger"/>
    <property type="match status" value="2"/>
</dbReference>
<evidence type="ECO:0000256" key="2">
    <source>
        <dbReference type="ARBA" id="ARBA00022737"/>
    </source>
</evidence>